<keyword evidence="1" id="KW-0788">Thiol protease</keyword>
<dbReference type="SUPFAM" id="SSF54001">
    <property type="entry name" value="Cysteine proteinases"/>
    <property type="match status" value="1"/>
</dbReference>
<dbReference type="PANTHER" id="PTHR46915:SF2">
    <property type="entry name" value="UBIQUITIN-LIKE PROTEASE 4"/>
    <property type="match status" value="1"/>
</dbReference>
<dbReference type="Gene3D" id="3.30.310.130">
    <property type="entry name" value="Ubiquitin-related"/>
    <property type="match status" value="1"/>
</dbReference>
<dbReference type="EnsemblMetazoa" id="GBRI015855-RA">
    <property type="protein sequence ID" value="GBRI015855-PA"/>
    <property type="gene ID" value="GBRI015855"/>
</dbReference>
<dbReference type="Gene3D" id="1.10.418.20">
    <property type="match status" value="1"/>
</dbReference>
<protein>
    <submittedName>
        <fullName evidence="2">Uncharacterized protein</fullName>
    </submittedName>
</protein>
<dbReference type="VEuPathDB" id="VectorBase:GBRI015855"/>
<dbReference type="PANTHER" id="PTHR46915">
    <property type="entry name" value="UBIQUITIN-LIKE PROTEASE 4-RELATED"/>
    <property type="match status" value="1"/>
</dbReference>
<dbReference type="Proteomes" id="UP000091820">
    <property type="component" value="Unassembled WGS sequence"/>
</dbReference>
<keyword evidence="1" id="KW-0645">Protease</keyword>
<sequence length="124" mass="14377">GFLSKLENIFASTTTLEQQRKYKGLPLLKNSKLMDLSFEARRGILIHWVLAIVCNPDLHKEKKSQILLLDSMRRPRMECVAEKIRNFIEAEHHHRGTPDLRITADTLPLITIKVPQQENEAEYS</sequence>
<proteinExistence type="predicted"/>
<organism evidence="2 3">
    <name type="scientific">Glossina brevipalpis</name>
    <dbReference type="NCBI Taxonomy" id="37001"/>
    <lineage>
        <taxon>Eukaryota</taxon>
        <taxon>Metazoa</taxon>
        <taxon>Ecdysozoa</taxon>
        <taxon>Arthropoda</taxon>
        <taxon>Hexapoda</taxon>
        <taxon>Insecta</taxon>
        <taxon>Pterygota</taxon>
        <taxon>Neoptera</taxon>
        <taxon>Endopterygota</taxon>
        <taxon>Diptera</taxon>
        <taxon>Brachycera</taxon>
        <taxon>Muscomorpha</taxon>
        <taxon>Hippoboscoidea</taxon>
        <taxon>Glossinidae</taxon>
        <taxon>Glossina</taxon>
    </lineage>
</organism>
<evidence type="ECO:0000313" key="3">
    <source>
        <dbReference type="Proteomes" id="UP000091820"/>
    </source>
</evidence>
<reference evidence="2" key="2">
    <citation type="submission" date="2020-05" db="UniProtKB">
        <authorList>
            <consortium name="EnsemblMetazoa"/>
        </authorList>
    </citation>
    <scope>IDENTIFICATION</scope>
    <source>
        <strain evidence="2">IAEA</strain>
    </source>
</reference>
<evidence type="ECO:0000256" key="1">
    <source>
        <dbReference type="ARBA" id="ARBA00022807"/>
    </source>
</evidence>
<name>A0A1A9WDR3_9MUSC</name>
<accession>A0A1A9WDR3</accession>
<evidence type="ECO:0000313" key="2">
    <source>
        <dbReference type="EnsemblMetazoa" id="GBRI015855-PA"/>
    </source>
</evidence>
<dbReference type="AlphaFoldDB" id="A0A1A9WDR3"/>
<dbReference type="GO" id="GO:0008234">
    <property type="term" value="F:cysteine-type peptidase activity"/>
    <property type="evidence" value="ECO:0007669"/>
    <property type="project" value="UniProtKB-KW"/>
</dbReference>
<keyword evidence="3" id="KW-1185">Reference proteome</keyword>
<reference evidence="3" key="1">
    <citation type="submission" date="2014-03" db="EMBL/GenBank/DDBJ databases">
        <authorList>
            <person name="Aksoy S."/>
            <person name="Warren W."/>
            <person name="Wilson R.K."/>
        </authorList>
    </citation>
    <scope>NUCLEOTIDE SEQUENCE [LARGE SCALE GENOMIC DNA]</scope>
    <source>
        <strain evidence="3">IAEA</strain>
    </source>
</reference>
<dbReference type="InterPro" id="IPR038765">
    <property type="entry name" value="Papain-like_cys_pep_sf"/>
</dbReference>
<keyword evidence="1" id="KW-0378">Hydrolase</keyword>